<evidence type="ECO:0000313" key="3">
    <source>
        <dbReference type="Proteomes" id="UP001140510"/>
    </source>
</evidence>
<dbReference type="AlphaFoldDB" id="A0A9W8ZN83"/>
<dbReference type="GO" id="GO:0005856">
    <property type="term" value="C:cytoskeleton"/>
    <property type="evidence" value="ECO:0007669"/>
    <property type="project" value="TreeGrafter"/>
</dbReference>
<dbReference type="Pfam" id="PF00596">
    <property type="entry name" value="Aldolase_II"/>
    <property type="match status" value="1"/>
</dbReference>
<name>A0A9W8ZN83_9PLEO</name>
<organism evidence="2 3">
    <name type="scientific">Didymella pomorum</name>
    <dbReference type="NCBI Taxonomy" id="749634"/>
    <lineage>
        <taxon>Eukaryota</taxon>
        <taxon>Fungi</taxon>
        <taxon>Dikarya</taxon>
        <taxon>Ascomycota</taxon>
        <taxon>Pezizomycotina</taxon>
        <taxon>Dothideomycetes</taxon>
        <taxon>Pleosporomycetidae</taxon>
        <taxon>Pleosporales</taxon>
        <taxon>Pleosporineae</taxon>
        <taxon>Didymellaceae</taxon>
        <taxon>Didymella</taxon>
    </lineage>
</organism>
<dbReference type="InterPro" id="IPR001303">
    <property type="entry name" value="Aldolase_II/adducin_N"/>
</dbReference>
<dbReference type="InterPro" id="IPR036409">
    <property type="entry name" value="Aldolase_II/adducin_N_sf"/>
</dbReference>
<accession>A0A9W8ZN83</accession>
<dbReference type="Proteomes" id="UP001140510">
    <property type="component" value="Unassembled WGS sequence"/>
</dbReference>
<evidence type="ECO:0000313" key="2">
    <source>
        <dbReference type="EMBL" id="KAJ4413239.1"/>
    </source>
</evidence>
<dbReference type="OrthoDB" id="2932980at2759"/>
<protein>
    <recommendedName>
        <fullName evidence="1">Class II aldolase/adducin N-terminal domain-containing protein</fullName>
    </recommendedName>
</protein>
<dbReference type="GO" id="GO:0051015">
    <property type="term" value="F:actin filament binding"/>
    <property type="evidence" value="ECO:0007669"/>
    <property type="project" value="TreeGrafter"/>
</dbReference>
<evidence type="ECO:0000259" key="1">
    <source>
        <dbReference type="SMART" id="SM01007"/>
    </source>
</evidence>
<keyword evidence="3" id="KW-1185">Reference proteome</keyword>
<dbReference type="SUPFAM" id="SSF53639">
    <property type="entry name" value="AraD/HMP-PK domain-like"/>
    <property type="match status" value="1"/>
</dbReference>
<dbReference type="SMART" id="SM01007">
    <property type="entry name" value="Aldolase_II"/>
    <property type="match status" value="1"/>
</dbReference>
<feature type="domain" description="Class II aldolase/adducin N-terminal" evidence="1">
    <location>
        <begin position="19"/>
        <end position="228"/>
    </location>
</feature>
<comment type="caution">
    <text evidence="2">The sequence shown here is derived from an EMBL/GenBank/DDBJ whole genome shotgun (WGS) entry which is preliminary data.</text>
</comment>
<sequence length="310" mass="34034">MSAGYFPKREKVGLEDLFKGLVTASHILHRHDIMDAYGHISVRSPDNAATFWMPCNMPPALVSSPDDLIEYHVESADPVEKNAKPGYLERHIHSEIYKRFPNINSVVHSHASDVLPYCISGVPLKNTIHMAGFLGTDVPVWKSSGSDFLVRDSNLGASLAATFKPATSAGFIYSKVRSALPGAKPEPSLEPDHSTVLLQGHGFTTLAHGIEEAVYQAIYTKEAAKAQTTALIIHNAHFSHTLEGKIDIEAGGKIKSGKARGEGDLEYLSEKQSHDTWESMQTTVSRPWALWCREVEISPLYKNDCPSGED</sequence>
<dbReference type="PANTHER" id="PTHR10672">
    <property type="entry name" value="ADDUCIN"/>
    <property type="match status" value="1"/>
</dbReference>
<dbReference type="InterPro" id="IPR051017">
    <property type="entry name" value="Aldolase-II_Adducin_sf"/>
</dbReference>
<gene>
    <name evidence="2" type="ORF">N0V91_000213</name>
</gene>
<dbReference type="Gene3D" id="3.40.225.10">
    <property type="entry name" value="Class II aldolase/adducin N-terminal domain"/>
    <property type="match status" value="1"/>
</dbReference>
<dbReference type="EMBL" id="JAPEVA010000001">
    <property type="protein sequence ID" value="KAJ4413239.1"/>
    <property type="molecule type" value="Genomic_DNA"/>
</dbReference>
<proteinExistence type="predicted"/>
<dbReference type="PANTHER" id="PTHR10672:SF41">
    <property type="entry name" value="CLASS II ALDOLASE_ADDUCIN DOMAIN PROTEIN (AFU_ORTHOLOGUE AFUA_3G01330)"/>
    <property type="match status" value="1"/>
</dbReference>
<reference evidence="2" key="1">
    <citation type="submission" date="2022-10" db="EMBL/GenBank/DDBJ databases">
        <title>Tapping the CABI collections for fungal endophytes: first genome assemblies for Collariella, Neodidymelliopsis, Ascochyta clinopodiicola, Didymella pomorum, Didymosphaeria variabile, Neocosmospora piperis and Neocucurbitaria cava.</title>
        <authorList>
            <person name="Hill R."/>
        </authorList>
    </citation>
    <scope>NUCLEOTIDE SEQUENCE</scope>
    <source>
        <strain evidence="2">IMI 355091</strain>
    </source>
</reference>